<dbReference type="EMBL" id="SWKV01000024">
    <property type="protein sequence ID" value="KAF3040761.1"/>
    <property type="molecule type" value="Genomic_DNA"/>
</dbReference>
<feature type="region of interest" description="Disordered" evidence="1">
    <location>
        <begin position="1"/>
        <end position="119"/>
    </location>
</feature>
<proteinExistence type="predicted"/>
<reference evidence="2" key="1">
    <citation type="submission" date="2019-04" db="EMBL/GenBank/DDBJ databases">
        <title>Sequencing of skin fungus with MAO and IRED activity.</title>
        <authorList>
            <person name="Marsaioli A.J."/>
            <person name="Bonatto J.M.C."/>
            <person name="Reis Junior O."/>
        </authorList>
    </citation>
    <scope>NUCLEOTIDE SEQUENCE</scope>
    <source>
        <strain evidence="2">28M1</strain>
    </source>
</reference>
<keyword evidence="3" id="KW-1185">Reference proteome</keyword>
<feature type="compositionally biased region" description="Polar residues" evidence="1">
    <location>
        <begin position="1"/>
        <end position="10"/>
    </location>
</feature>
<accession>A0A9P5C2J5</accession>
<evidence type="ECO:0000256" key="1">
    <source>
        <dbReference type="SAM" id="MobiDB-lite"/>
    </source>
</evidence>
<dbReference type="Proteomes" id="UP000758155">
    <property type="component" value="Unassembled WGS sequence"/>
</dbReference>
<name>A0A9P5C2J5_9PLEO</name>
<sequence length="131" mass="14153">MSLETTSSPDKTTKKAKRKTQKATTAQGQEPISKQAQKAATSKKTKKNRGTKKTFQTATSPDQSGSKPKTTASQKRKARKETQASHAVAGNDEQLAASTCASESAKVEKTAGQAKQEVTQEDAVYETWLDY</sequence>
<feature type="compositionally biased region" description="Basic residues" evidence="1">
    <location>
        <begin position="41"/>
        <end position="52"/>
    </location>
</feature>
<evidence type="ECO:0000313" key="2">
    <source>
        <dbReference type="EMBL" id="KAF3040761.1"/>
    </source>
</evidence>
<gene>
    <name evidence="2" type="ORF">E8E12_009214</name>
</gene>
<comment type="caution">
    <text evidence="2">The sequence shown here is derived from an EMBL/GenBank/DDBJ whole genome shotgun (WGS) entry which is preliminary data.</text>
</comment>
<dbReference type="AlphaFoldDB" id="A0A9P5C2J5"/>
<evidence type="ECO:0000313" key="3">
    <source>
        <dbReference type="Proteomes" id="UP000758155"/>
    </source>
</evidence>
<organism evidence="2 3">
    <name type="scientific">Didymella heteroderae</name>
    <dbReference type="NCBI Taxonomy" id="1769908"/>
    <lineage>
        <taxon>Eukaryota</taxon>
        <taxon>Fungi</taxon>
        <taxon>Dikarya</taxon>
        <taxon>Ascomycota</taxon>
        <taxon>Pezizomycotina</taxon>
        <taxon>Dothideomycetes</taxon>
        <taxon>Pleosporomycetidae</taxon>
        <taxon>Pleosporales</taxon>
        <taxon>Pleosporineae</taxon>
        <taxon>Didymellaceae</taxon>
        <taxon>Didymella</taxon>
    </lineage>
</organism>
<protein>
    <submittedName>
        <fullName evidence="2">Uncharacterized protein</fullName>
    </submittedName>
</protein>
<feature type="compositionally biased region" description="Low complexity" evidence="1">
    <location>
        <begin position="22"/>
        <end position="40"/>
    </location>
</feature>
<feature type="compositionally biased region" description="Polar residues" evidence="1">
    <location>
        <begin position="55"/>
        <end position="73"/>
    </location>
</feature>